<proteinExistence type="predicted"/>
<protein>
    <recommendedName>
        <fullName evidence="3">DUF1488 domain-containing protein</fullName>
    </recommendedName>
</protein>
<gene>
    <name evidence="1" type="ORF">CLG96_02565</name>
</gene>
<organism evidence="1 2">
    <name type="scientific">Sphingomonas oleivorans</name>
    <dbReference type="NCBI Taxonomy" id="1735121"/>
    <lineage>
        <taxon>Bacteria</taxon>
        <taxon>Pseudomonadati</taxon>
        <taxon>Pseudomonadota</taxon>
        <taxon>Alphaproteobacteria</taxon>
        <taxon>Sphingomonadales</taxon>
        <taxon>Sphingomonadaceae</taxon>
        <taxon>Sphingomonas</taxon>
    </lineage>
</organism>
<name>A0A2T5G1P7_9SPHN</name>
<evidence type="ECO:0008006" key="3">
    <source>
        <dbReference type="Google" id="ProtNLM"/>
    </source>
</evidence>
<accession>A0A2T5G1P7</accession>
<dbReference type="Proteomes" id="UP000244162">
    <property type="component" value="Unassembled WGS sequence"/>
</dbReference>
<reference evidence="1 2" key="1">
    <citation type="submission" date="2017-09" db="EMBL/GenBank/DDBJ databases">
        <title>Sphingomonas panjinensis sp.nov., isolated from oil-contaminated soil.</title>
        <authorList>
            <person name="Wang L."/>
            <person name="Chen L."/>
        </authorList>
    </citation>
    <scope>NUCLEOTIDE SEQUENCE [LARGE SCALE GENOMIC DNA]</scope>
    <source>
        <strain evidence="1 2">FW-11</strain>
    </source>
</reference>
<dbReference type="AlphaFoldDB" id="A0A2T5G1P7"/>
<evidence type="ECO:0000313" key="1">
    <source>
        <dbReference type="EMBL" id="PTQ13041.1"/>
    </source>
</evidence>
<keyword evidence="2" id="KW-1185">Reference proteome</keyword>
<dbReference type="EMBL" id="NWBU01000004">
    <property type="protein sequence ID" value="PTQ13041.1"/>
    <property type="molecule type" value="Genomic_DNA"/>
</dbReference>
<dbReference type="RefSeq" id="WP_165799492.1">
    <property type="nucleotide sequence ID" value="NZ_NWBU01000004.1"/>
</dbReference>
<sequence>MKTGDHDSTLLHQGKVIPLYVRRRALEICAGGHSRTLPSAWIFDKHRHVFEQIAREKIAAGQVLEDGGVVIAGADIDF</sequence>
<evidence type="ECO:0000313" key="2">
    <source>
        <dbReference type="Proteomes" id="UP000244162"/>
    </source>
</evidence>
<comment type="caution">
    <text evidence="1">The sequence shown here is derived from an EMBL/GenBank/DDBJ whole genome shotgun (WGS) entry which is preliminary data.</text>
</comment>